<name>A0A6G5A5B2_RHIMP</name>
<feature type="chain" id="PRO_5026202462" evidence="1">
    <location>
        <begin position="23"/>
        <end position="93"/>
    </location>
</feature>
<evidence type="ECO:0000313" key="2">
    <source>
        <dbReference type="EMBL" id="NIE45778.1"/>
    </source>
</evidence>
<accession>A0A6G5A5B2</accession>
<protein>
    <submittedName>
        <fullName evidence="2">Putative evasin</fullName>
    </submittedName>
</protein>
<organism evidence="2">
    <name type="scientific">Rhipicephalus microplus</name>
    <name type="common">Cattle tick</name>
    <name type="synonym">Boophilus microplus</name>
    <dbReference type="NCBI Taxonomy" id="6941"/>
    <lineage>
        <taxon>Eukaryota</taxon>
        <taxon>Metazoa</taxon>
        <taxon>Ecdysozoa</taxon>
        <taxon>Arthropoda</taxon>
        <taxon>Chelicerata</taxon>
        <taxon>Arachnida</taxon>
        <taxon>Acari</taxon>
        <taxon>Parasitiformes</taxon>
        <taxon>Ixodida</taxon>
        <taxon>Ixodoidea</taxon>
        <taxon>Ixodidae</taxon>
        <taxon>Rhipicephalinae</taxon>
        <taxon>Rhipicephalus</taxon>
        <taxon>Boophilus</taxon>
    </lineage>
</organism>
<sequence length="93" mass="10370">MALFKALRNLLFLLVTFEAIRARTNALVSNIVAGTNGGDPYNIRVLFCNKTCISGRNDCPEGCFCTLIGHANTGYCYNITGDFPDKEPDWYLR</sequence>
<feature type="signal peptide" evidence="1">
    <location>
        <begin position="1"/>
        <end position="22"/>
    </location>
</feature>
<reference evidence="2" key="1">
    <citation type="submission" date="2020-03" db="EMBL/GenBank/DDBJ databases">
        <title>A transcriptome and proteome of the tick Rhipicephalus microplus shaped by the genetic composition of its hosts and developmental stage.</title>
        <authorList>
            <person name="Garcia G.R."/>
            <person name="Ribeiro J.M.C."/>
            <person name="Maruyama S.R."/>
            <person name="Gardinasse L.G."/>
            <person name="Nelson K."/>
            <person name="Ferreira B.R."/>
            <person name="Andrade T.G."/>
            <person name="Santos I.K.F.M."/>
        </authorList>
    </citation>
    <scope>NUCLEOTIDE SEQUENCE</scope>
    <source>
        <strain evidence="2">NSGR</strain>
        <tissue evidence="2">Salivary glands</tissue>
    </source>
</reference>
<dbReference type="AlphaFoldDB" id="A0A6G5A5B2"/>
<proteinExistence type="predicted"/>
<keyword evidence="1" id="KW-0732">Signal</keyword>
<dbReference type="EMBL" id="GIKN01003505">
    <property type="protein sequence ID" value="NIE45778.1"/>
    <property type="molecule type" value="Transcribed_RNA"/>
</dbReference>
<evidence type="ECO:0000256" key="1">
    <source>
        <dbReference type="SAM" id="SignalP"/>
    </source>
</evidence>